<dbReference type="GeneID" id="118405244"/>
<feature type="disulfide bond" evidence="4">
    <location>
        <begin position="36"/>
        <end position="45"/>
    </location>
</feature>
<evidence type="ECO:0000259" key="5">
    <source>
        <dbReference type="PROSITE" id="PS50026"/>
    </source>
</evidence>
<dbReference type="PROSITE" id="PS00010">
    <property type="entry name" value="ASX_HYDROXYL"/>
    <property type="match status" value="2"/>
</dbReference>
<evidence type="ECO:0000256" key="3">
    <source>
        <dbReference type="ARBA" id="ARBA00023157"/>
    </source>
</evidence>
<gene>
    <name evidence="7" type="primary">LOC118405244</name>
</gene>
<reference evidence="6" key="1">
    <citation type="journal article" date="2020" name="Nat. Ecol. Evol.">
        <title>Deeply conserved synteny resolves early events in vertebrate evolution.</title>
        <authorList>
            <person name="Simakov O."/>
            <person name="Marletaz F."/>
            <person name="Yue J.X."/>
            <person name="O'Connell B."/>
            <person name="Jenkins J."/>
            <person name="Brandt A."/>
            <person name="Calef R."/>
            <person name="Tung C.H."/>
            <person name="Huang T.K."/>
            <person name="Schmutz J."/>
            <person name="Satoh N."/>
            <person name="Yu J.K."/>
            <person name="Putnam N.H."/>
            <person name="Green R.E."/>
            <person name="Rokhsar D.S."/>
        </authorList>
    </citation>
    <scope>NUCLEOTIDE SEQUENCE [LARGE SCALE GENOMIC DNA]</scope>
    <source>
        <strain evidence="6">S238N-H82</strain>
    </source>
</reference>
<dbReference type="PROSITE" id="PS00022">
    <property type="entry name" value="EGF_1"/>
    <property type="match status" value="4"/>
</dbReference>
<dbReference type="FunFam" id="2.10.25.10:FF:000734">
    <property type="entry name" value="Uncharacterized protein"/>
    <property type="match status" value="2"/>
</dbReference>
<sequence length="449" mass="50938">MRWLYICTADTDECASNPCENGATCHDHVNRYTCECVPGWEGVHCQIDTDECASRPCQNRGRCRDFINFYMCFCQFGWVGTNCEISNFCASDPCQNGGTCSETAPGFECTCLGGWEGWTCNRWIDRPCDFNFCEHGGTCMLLVTGEKCFCTLGWDGRSCEKVFLGSNVETGWKLGDSVVNGNWSGGAIQTLDGDCYQPDRFEFRTWNTCRFAKDGGQAITNEQAHSGNFSWHLKRGSTSTSEGTPFSPPLRKIAGRVDRGYVADGNSFYVSFWFKMAGRRTDDSRVAVVAANPDGTVRSSNYMEIFTDDTFGLAVRTTEIFPNYTYCARTQDCFRNSYHLIVGNLPLYEWHRLDMTFVAEPIDYMDKWKYVVDEKATLIGGAFLAVERFDFGDPYEYVNRIKFQPQHRNQDDDHAGFYFDDIYYRVFNSSAPDVTLAEYGTSFEAHDIP</sequence>
<feature type="domain" description="EGF-like" evidence="5">
    <location>
        <begin position="85"/>
        <end position="121"/>
    </location>
</feature>
<feature type="domain" description="EGF-like" evidence="5">
    <location>
        <begin position="48"/>
        <end position="84"/>
    </location>
</feature>
<dbReference type="InterPro" id="IPR000742">
    <property type="entry name" value="EGF"/>
</dbReference>
<feature type="domain" description="EGF-like" evidence="5">
    <location>
        <begin position="124"/>
        <end position="160"/>
    </location>
</feature>
<dbReference type="SUPFAM" id="SSF57196">
    <property type="entry name" value="EGF/Laminin"/>
    <property type="match status" value="4"/>
</dbReference>
<feature type="disulfide bond" evidence="4">
    <location>
        <begin position="74"/>
        <end position="83"/>
    </location>
</feature>
<dbReference type="OMA" id="AWHRIEM"/>
<dbReference type="RefSeq" id="XP_035660530.1">
    <property type="nucleotide sequence ID" value="XM_035804637.1"/>
</dbReference>
<dbReference type="PROSITE" id="PS01186">
    <property type="entry name" value="EGF_2"/>
    <property type="match status" value="4"/>
</dbReference>
<dbReference type="InterPro" id="IPR018097">
    <property type="entry name" value="EGF_Ca-bd_CS"/>
</dbReference>
<dbReference type="SMART" id="SM00179">
    <property type="entry name" value="EGF_CA"/>
    <property type="match status" value="3"/>
</dbReference>
<dbReference type="GO" id="GO:0005509">
    <property type="term" value="F:calcium ion binding"/>
    <property type="evidence" value="ECO:0007669"/>
    <property type="project" value="InterPro"/>
</dbReference>
<feature type="disulfide bond" evidence="4">
    <location>
        <begin position="150"/>
        <end position="159"/>
    </location>
</feature>
<comment type="caution">
    <text evidence="4">Lacks conserved residue(s) required for the propagation of feature annotation.</text>
</comment>
<organism evidence="6 7">
    <name type="scientific">Branchiostoma floridae</name>
    <name type="common">Florida lancelet</name>
    <name type="synonym">Amphioxus</name>
    <dbReference type="NCBI Taxonomy" id="7739"/>
    <lineage>
        <taxon>Eukaryota</taxon>
        <taxon>Metazoa</taxon>
        <taxon>Chordata</taxon>
        <taxon>Cephalochordata</taxon>
        <taxon>Leptocardii</taxon>
        <taxon>Amphioxiformes</taxon>
        <taxon>Branchiostomatidae</taxon>
        <taxon>Branchiostoma</taxon>
    </lineage>
</organism>
<reference evidence="7" key="2">
    <citation type="submission" date="2025-08" db="UniProtKB">
        <authorList>
            <consortium name="RefSeq"/>
        </authorList>
    </citation>
    <scope>IDENTIFICATION</scope>
    <source>
        <strain evidence="7">S238N-H82</strain>
        <tissue evidence="7">Testes</tissue>
    </source>
</reference>
<keyword evidence="3 4" id="KW-1015">Disulfide bond</keyword>
<dbReference type="AlphaFoldDB" id="A0A9J7HLI0"/>
<dbReference type="KEGG" id="bfo:118405244"/>
<evidence type="ECO:0000256" key="4">
    <source>
        <dbReference type="PROSITE-ProRule" id="PRU00076"/>
    </source>
</evidence>
<dbReference type="FunFam" id="2.10.25.10:FF:000095">
    <property type="entry name" value="Notch, isoform B"/>
    <property type="match status" value="1"/>
</dbReference>
<dbReference type="PANTHER" id="PTHR12916:SF9">
    <property type="entry name" value="NEUROGENIC LOCUS NOTCH HOMOLOG PROTEIN 1-RELATED"/>
    <property type="match status" value="1"/>
</dbReference>
<name>A0A9J7HLI0_BRAFL</name>
<dbReference type="Pfam" id="PF00008">
    <property type="entry name" value="EGF"/>
    <property type="match status" value="2"/>
</dbReference>
<protein>
    <submittedName>
        <fullName evidence="7">Uncharacterized protein LOC118405244 isoform X1</fullName>
    </submittedName>
</protein>
<feature type="domain" description="EGF-like" evidence="5">
    <location>
        <begin position="10"/>
        <end position="46"/>
    </location>
</feature>
<keyword evidence="2" id="KW-0677">Repeat</keyword>
<dbReference type="PROSITE" id="PS01187">
    <property type="entry name" value="EGF_CA"/>
    <property type="match status" value="1"/>
</dbReference>
<dbReference type="InterPro" id="IPR013032">
    <property type="entry name" value="EGF-like_CS"/>
</dbReference>
<evidence type="ECO:0000256" key="1">
    <source>
        <dbReference type="ARBA" id="ARBA00022536"/>
    </source>
</evidence>
<dbReference type="PROSITE" id="PS50026">
    <property type="entry name" value="EGF_3"/>
    <property type="match status" value="4"/>
</dbReference>
<keyword evidence="6" id="KW-1185">Reference proteome</keyword>
<dbReference type="PANTHER" id="PTHR12916">
    <property type="entry name" value="CYTOCHROME C OXIDASE POLYPEPTIDE VIC-2"/>
    <property type="match status" value="1"/>
</dbReference>
<dbReference type="SMART" id="SM00181">
    <property type="entry name" value="EGF"/>
    <property type="match status" value="4"/>
</dbReference>
<evidence type="ECO:0000313" key="7">
    <source>
        <dbReference type="RefSeq" id="XP_035660530.1"/>
    </source>
</evidence>
<proteinExistence type="predicted"/>
<dbReference type="OrthoDB" id="10040561at2759"/>
<evidence type="ECO:0000256" key="2">
    <source>
        <dbReference type="ARBA" id="ARBA00022737"/>
    </source>
</evidence>
<dbReference type="Proteomes" id="UP000001554">
    <property type="component" value="Chromosome 18"/>
</dbReference>
<dbReference type="InterPro" id="IPR000152">
    <property type="entry name" value="EGF-type_Asp/Asn_hydroxyl_site"/>
</dbReference>
<feature type="disulfide bond" evidence="4">
    <location>
        <begin position="111"/>
        <end position="120"/>
    </location>
</feature>
<dbReference type="Gene3D" id="2.10.25.10">
    <property type="entry name" value="Laminin"/>
    <property type="match status" value="4"/>
</dbReference>
<dbReference type="PRINTS" id="PR00010">
    <property type="entry name" value="EGFBLOOD"/>
</dbReference>
<accession>A0A9J7HLI0</accession>
<dbReference type="CDD" id="cd00054">
    <property type="entry name" value="EGF_CA"/>
    <property type="match status" value="3"/>
</dbReference>
<evidence type="ECO:0000313" key="6">
    <source>
        <dbReference type="Proteomes" id="UP000001554"/>
    </source>
</evidence>
<dbReference type="Pfam" id="PF12661">
    <property type="entry name" value="hEGF"/>
    <property type="match status" value="1"/>
</dbReference>
<dbReference type="InterPro" id="IPR001881">
    <property type="entry name" value="EGF-like_Ca-bd_dom"/>
</dbReference>
<keyword evidence="1 4" id="KW-0245">EGF-like domain</keyword>